<sequence>MIGQCFDRKEIFVLINSTFHPPITENSNNSIIPITISTMEDESLIEKYRRHRNVLILNQEIIKNMTHPASGVVIIVKLSTNMTELLYKFRNSIWWRHDVPVLLANKDERNGCDMAKDFLTKVWAFKILNVVYLCFNSNNILKMFTLNPYQSTFHEFWTKIGDSSLLKSKIDNFDDAIFQKTGKFTKTLLALFWLDKLSCFQK</sequence>
<accession>A0ACC2N0R8</accession>
<organism evidence="1 2">
    <name type="scientific">Eretmocerus hayati</name>
    <dbReference type="NCBI Taxonomy" id="131215"/>
    <lineage>
        <taxon>Eukaryota</taxon>
        <taxon>Metazoa</taxon>
        <taxon>Ecdysozoa</taxon>
        <taxon>Arthropoda</taxon>
        <taxon>Hexapoda</taxon>
        <taxon>Insecta</taxon>
        <taxon>Pterygota</taxon>
        <taxon>Neoptera</taxon>
        <taxon>Endopterygota</taxon>
        <taxon>Hymenoptera</taxon>
        <taxon>Apocrita</taxon>
        <taxon>Proctotrupomorpha</taxon>
        <taxon>Chalcidoidea</taxon>
        <taxon>Aphelinidae</taxon>
        <taxon>Aphelininae</taxon>
        <taxon>Eretmocerus</taxon>
    </lineage>
</organism>
<dbReference type="EMBL" id="CM056744">
    <property type="protein sequence ID" value="KAJ8664735.1"/>
    <property type="molecule type" value="Genomic_DNA"/>
</dbReference>
<dbReference type="Proteomes" id="UP001239111">
    <property type="component" value="Chromosome 4"/>
</dbReference>
<name>A0ACC2N0R8_9HYME</name>
<reference evidence="1" key="1">
    <citation type="submission" date="2023-04" db="EMBL/GenBank/DDBJ databases">
        <title>A chromosome-level genome assembly of the parasitoid wasp Eretmocerus hayati.</title>
        <authorList>
            <person name="Zhong Y."/>
            <person name="Liu S."/>
            <person name="Liu Y."/>
        </authorList>
    </citation>
    <scope>NUCLEOTIDE SEQUENCE</scope>
    <source>
        <strain evidence="1">ZJU_SS_LIU_2023</strain>
    </source>
</reference>
<evidence type="ECO:0000313" key="2">
    <source>
        <dbReference type="Proteomes" id="UP001239111"/>
    </source>
</evidence>
<gene>
    <name evidence="1" type="ORF">QAD02_006397</name>
</gene>
<protein>
    <submittedName>
        <fullName evidence="1">Uncharacterized protein</fullName>
    </submittedName>
</protein>
<proteinExistence type="predicted"/>
<keyword evidence="2" id="KW-1185">Reference proteome</keyword>
<comment type="caution">
    <text evidence="1">The sequence shown here is derived from an EMBL/GenBank/DDBJ whole genome shotgun (WGS) entry which is preliminary data.</text>
</comment>
<evidence type="ECO:0000313" key="1">
    <source>
        <dbReference type="EMBL" id="KAJ8664735.1"/>
    </source>
</evidence>